<comment type="similarity">
    <text evidence="2">Belongs to the mitochondrion-specific ribosomal protein mL50 family.</text>
</comment>
<evidence type="ECO:0000256" key="1">
    <source>
        <dbReference type="ARBA" id="ARBA00004173"/>
    </source>
</evidence>
<organism evidence="9 10">
    <name type="scientific">Absidia repens</name>
    <dbReference type="NCBI Taxonomy" id="90262"/>
    <lineage>
        <taxon>Eukaryota</taxon>
        <taxon>Fungi</taxon>
        <taxon>Fungi incertae sedis</taxon>
        <taxon>Mucoromycota</taxon>
        <taxon>Mucoromycotina</taxon>
        <taxon>Mucoromycetes</taxon>
        <taxon>Mucorales</taxon>
        <taxon>Cunninghamellaceae</taxon>
        <taxon>Absidia</taxon>
    </lineage>
</organism>
<evidence type="ECO:0000256" key="6">
    <source>
        <dbReference type="ARBA" id="ARBA00035183"/>
    </source>
</evidence>
<comment type="subcellular location">
    <subcellularLocation>
        <location evidence="1">Mitochondrion</location>
    </subcellularLocation>
</comment>
<feature type="compositionally biased region" description="Low complexity" evidence="8">
    <location>
        <begin position="44"/>
        <end position="56"/>
    </location>
</feature>
<dbReference type="OrthoDB" id="6220758at2759"/>
<evidence type="ECO:0000313" key="10">
    <source>
        <dbReference type="Proteomes" id="UP000193560"/>
    </source>
</evidence>
<evidence type="ECO:0000256" key="4">
    <source>
        <dbReference type="ARBA" id="ARBA00023128"/>
    </source>
</evidence>
<dbReference type="PANTHER" id="PTHR31542:SF1">
    <property type="entry name" value="LARGE RIBOSOMAL SUBUNIT PROTEIN ML50"/>
    <property type="match status" value="1"/>
</dbReference>
<evidence type="ECO:0000313" key="9">
    <source>
        <dbReference type="EMBL" id="ORY98346.1"/>
    </source>
</evidence>
<evidence type="ECO:0000256" key="3">
    <source>
        <dbReference type="ARBA" id="ARBA00022980"/>
    </source>
</evidence>
<dbReference type="PANTHER" id="PTHR31542">
    <property type="entry name" value="39A RIBOSOMAL PROTEIN L50, MITOCHONDRIAL"/>
    <property type="match status" value="1"/>
</dbReference>
<feature type="region of interest" description="Disordered" evidence="8">
    <location>
        <begin position="37"/>
        <end position="59"/>
    </location>
</feature>
<keyword evidence="3" id="KW-0689">Ribosomal protein</keyword>
<dbReference type="InterPro" id="IPR018305">
    <property type="entry name" value="Ribosomal_m50"/>
</dbReference>
<evidence type="ECO:0000256" key="2">
    <source>
        <dbReference type="ARBA" id="ARBA00008860"/>
    </source>
</evidence>
<dbReference type="GO" id="GO:0005762">
    <property type="term" value="C:mitochondrial large ribosomal subunit"/>
    <property type="evidence" value="ECO:0007669"/>
    <property type="project" value="TreeGrafter"/>
</dbReference>
<protein>
    <recommendedName>
        <fullName evidence="6">Large ribosomal subunit protein mL50</fullName>
    </recommendedName>
    <alternativeName>
        <fullName evidence="7">39S ribosomal protein L50, mitochondrial</fullName>
    </alternativeName>
</protein>
<sequence length="189" mass="21103">MFSRSLLRLPLASQTRYLHVSSLALAENNGVFGRFNPWAKKSTEPNTTNTENNDTPSEAIGNVTFDVDFNDELEFSSWKNTEVIEDVDQIHSSIRSIVSEHIQGLGDNDWKEASLADTDVKFKVIKESIKQTGKEIPNLELTNIATVNDLLAFYERVPDVTQTSVEKFFAETANSLPSNLTFEAPSKSS</sequence>
<dbReference type="Proteomes" id="UP000193560">
    <property type="component" value="Unassembled WGS sequence"/>
</dbReference>
<keyword evidence="5" id="KW-0687">Ribonucleoprotein</keyword>
<keyword evidence="10" id="KW-1185">Reference proteome</keyword>
<accession>A0A1X2HH25</accession>
<dbReference type="AlphaFoldDB" id="A0A1X2HH25"/>
<evidence type="ECO:0000256" key="5">
    <source>
        <dbReference type="ARBA" id="ARBA00023274"/>
    </source>
</evidence>
<reference evidence="9 10" key="1">
    <citation type="submission" date="2016-07" db="EMBL/GenBank/DDBJ databases">
        <title>Pervasive Adenine N6-methylation of Active Genes in Fungi.</title>
        <authorList>
            <consortium name="DOE Joint Genome Institute"/>
            <person name="Mondo S.J."/>
            <person name="Dannebaum R.O."/>
            <person name="Kuo R.C."/>
            <person name="Labutti K."/>
            <person name="Haridas S."/>
            <person name="Kuo A."/>
            <person name="Salamov A."/>
            <person name="Ahrendt S.R."/>
            <person name="Lipzen A."/>
            <person name="Sullivan W."/>
            <person name="Andreopoulos W.B."/>
            <person name="Clum A."/>
            <person name="Lindquist E."/>
            <person name="Daum C."/>
            <person name="Ramamoorthy G.K."/>
            <person name="Gryganskyi A."/>
            <person name="Culley D."/>
            <person name="Magnuson J.K."/>
            <person name="James T.Y."/>
            <person name="O'Malley M.A."/>
            <person name="Stajich J.E."/>
            <person name="Spatafora J.W."/>
            <person name="Visel A."/>
            <person name="Grigoriev I.V."/>
        </authorList>
    </citation>
    <scope>NUCLEOTIDE SEQUENCE [LARGE SCALE GENOMIC DNA]</scope>
    <source>
        <strain evidence="9 10">NRRL 1336</strain>
    </source>
</reference>
<comment type="caution">
    <text evidence="9">The sequence shown here is derived from an EMBL/GenBank/DDBJ whole genome shotgun (WGS) entry which is preliminary data.</text>
</comment>
<evidence type="ECO:0000256" key="8">
    <source>
        <dbReference type="SAM" id="MobiDB-lite"/>
    </source>
</evidence>
<proteinExistence type="inferred from homology"/>
<name>A0A1X2HH25_9FUNG</name>
<dbReference type="Pfam" id="PF10501">
    <property type="entry name" value="Ribosomal_L50"/>
    <property type="match status" value="1"/>
</dbReference>
<evidence type="ECO:0000256" key="7">
    <source>
        <dbReference type="ARBA" id="ARBA00035398"/>
    </source>
</evidence>
<keyword evidence="4" id="KW-0496">Mitochondrion</keyword>
<dbReference type="EMBL" id="MCGE01000064">
    <property type="protein sequence ID" value="ORY98346.1"/>
    <property type="molecule type" value="Genomic_DNA"/>
</dbReference>
<gene>
    <name evidence="9" type="ORF">BCR42DRAFT_430341</name>
</gene>